<evidence type="ECO:0000256" key="4">
    <source>
        <dbReference type="ARBA" id="ARBA00023004"/>
    </source>
</evidence>
<dbReference type="GO" id="GO:0046872">
    <property type="term" value="F:metal ion binding"/>
    <property type="evidence" value="ECO:0007669"/>
    <property type="project" value="UniProtKB-KW"/>
</dbReference>
<dbReference type="KEGG" id="dalk:DSCA_38670"/>
<evidence type="ECO:0000256" key="5">
    <source>
        <dbReference type="ARBA" id="ARBA00023014"/>
    </source>
</evidence>
<dbReference type="NCBIfam" id="NF038018">
    <property type="entry name" value="qmoC"/>
    <property type="match status" value="1"/>
</dbReference>
<evidence type="ECO:0000313" key="9">
    <source>
        <dbReference type="Proteomes" id="UP000427906"/>
    </source>
</evidence>
<dbReference type="PROSITE" id="PS00198">
    <property type="entry name" value="4FE4S_FER_1"/>
    <property type="match status" value="1"/>
</dbReference>
<accession>A0A5K7YZA7</accession>
<dbReference type="OrthoDB" id="9794954at2"/>
<gene>
    <name evidence="8" type="ORF">DSCA_38670</name>
</gene>
<keyword evidence="6" id="KW-1133">Transmembrane helix</keyword>
<feature type="transmembrane region" description="Helical" evidence="6">
    <location>
        <begin position="277"/>
        <end position="296"/>
    </location>
</feature>
<organism evidence="8 9">
    <name type="scientific">Desulfosarcina alkanivorans</name>
    <dbReference type="NCBI Taxonomy" id="571177"/>
    <lineage>
        <taxon>Bacteria</taxon>
        <taxon>Pseudomonadati</taxon>
        <taxon>Thermodesulfobacteriota</taxon>
        <taxon>Desulfobacteria</taxon>
        <taxon>Desulfobacterales</taxon>
        <taxon>Desulfosarcinaceae</taxon>
        <taxon>Desulfosarcina</taxon>
    </lineage>
</organism>
<name>A0A5K7YZA7_9BACT</name>
<feature type="domain" description="4Fe-4S ferredoxin-type" evidence="7">
    <location>
        <begin position="25"/>
        <end position="85"/>
    </location>
</feature>
<feature type="transmembrane region" description="Helical" evidence="6">
    <location>
        <begin position="308"/>
        <end position="328"/>
    </location>
</feature>
<feature type="transmembrane region" description="Helical" evidence="6">
    <location>
        <begin position="160"/>
        <end position="184"/>
    </location>
</feature>
<dbReference type="InterPro" id="IPR009051">
    <property type="entry name" value="Helical_ferredxn"/>
</dbReference>
<dbReference type="PANTHER" id="PTHR43255">
    <property type="entry name" value="IRON-SULFUR-BINDING OXIDOREDUCTASE FADF-RELATED-RELATED"/>
    <property type="match status" value="1"/>
</dbReference>
<dbReference type="RefSeq" id="WP_155317924.1">
    <property type="nucleotide sequence ID" value="NZ_AP021874.1"/>
</dbReference>
<dbReference type="AlphaFoldDB" id="A0A5K7YZA7"/>
<dbReference type="PANTHER" id="PTHR43255:SF1">
    <property type="entry name" value="IRON-SULFUR-BINDING OXIDOREDUCTASE FADF-RELATED"/>
    <property type="match status" value="1"/>
</dbReference>
<sequence>MANSYLVEPDVGFINEVSRLGGADVKKCYQCATCAVACPISPDTKPFPRKEMIATSWGLKDRLIGNGDVWLCHNCGDCSTLCPRGAQPGDVLAAVRAATVIEYATPKAVAKMVSDPKKLPILLAIPAAIFLIVGLLLKMVGVDWLNFAPTGDHLWQADYIGNYLVDIIMIPTFFGAVAVFALGLKRFLTDMHANAIKEGKTNKDKIDPAGFIQALIKTVPTIMKHQKFNECTDNRDRSTAHMMVLFSFIGLFIVTNCFFAAEWIFHIEGPYRQINPVKWLGNISGIALVIGGILLLKNRLAKKDQISSYWDWYLVGLVLALGATGMLTEMLRLGGMYGLSAIVYFLHLIFVWSLFAYTPFSKLAHIVYRTTAMAYQEYSDRK</sequence>
<feature type="transmembrane region" description="Helical" evidence="6">
    <location>
        <begin position="121"/>
        <end position="140"/>
    </location>
</feature>
<keyword evidence="6" id="KW-0472">Membrane</keyword>
<protein>
    <submittedName>
        <fullName evidence="8">Heterodisulfide reductase subunit E</fullName>
    </submittedName>
</protein>
<keyword evidence="4" id="KW-0408">Iron</keyword>
<dbReference type="SUPFAM" id="SSF46548">
    <property type="entry name" value="alpha-helical ferredoxin"/>
    <property type="match status" value="1"/>
</dbReference>
<evidence type="ECO:0000313" key="8">
    <source>
        <dbReference type="EMBL" id="BBO69937.1"/>
    </source>
</evidence>
<keyword evidence="6" id="KW-0812">Transmembrane</keyword>
<feature type="transmembrane region" description="Helical" evidence="6">
    <location>
        <begin position="244"/>
        <end position="265"/>
    </location>
</feature>
<feature type="transmembrane region" description="Helical" evidence="6">
    <location>
        <begin position="334"/>
        <end position="355"/>
    </location>
</feature>
<dbReference type="Gene3D" id="1.20.950.20">
    <property type="entry name" value="Transmembrane di-heme cytochromes, Chain C"/>
    <property type="match status" value="1"/>
</dbReference>
<evidence type="ECO:0000256" key="2">
    <source>
        <dbReference type="ARBA" id="ARBA00022723"/>
    </source>
</evidence>
<proteinExistence type="predicted"/>
<dbReference type="Gene3D" id="1.10.1060.10">
    <property type="entry name" value="Alpha-helical ferredoxin"/>
    <property type="match status" value="1"/>
</dbReference>
<dbReference type="GO" id="GO:0016491">
    <property type="term" value="F:oxidoreductase activity"/>
    <property type="evidence" value="ECO:0007669"/>
    <property type="project" value="UniProtKB-KW"/>
</dbReference>
<keyword evidence="5" id="KW-0411">Iron-sulfur</keyword>
<keyword evidence="9" id="KW-1185">Reference proteome</keyword>
<dbReference type="GO" id="GO:0051539">
    <property type="term" value="F:4 iron, 4 sulfur cluster binding"/>
    <property type="evidence" value="ECO:0007669"/>
    <property type="project" value="UniProtKB-KW"/>
</dbReference>
<dbReference type="SUPFAM" id="SSF103501">
    <property type="entry name" value="Respiratory nitrate reductase 1 gamma chain"/>
    <property type="match status" value="1"/>
</dbReference>
<keyword evidence="2" id="KW-0479">Metal-binding</keyword>
<dbReference type="Proteomes" id="UP000427906">
    <property type="component" value="Chromosome"/>
</dbReference>
<evidence type="ECO:0000256" key="1">
    <source>
        <dbReference type="ARBA" id="ARBA00022485"/>
    </source>
</evidence>
<dbReference type="EMBL" id="AP021874">
    <property type="protein sequence ID" value="BBO69937.1"/>
    <property type="molecule type" value="Genomic_DNA"/>
</dbReference>
<dbReference type="InterPro" id="IPR017900">
    <property type="entry name" value="4Fe4S_Fe_S_CS"/>
</dbReference>
<evidence type="ECO:0000259" key="7">
    <source>
        <dbReference type="Pfam" id="PF13183"/>
    </source>
</evidence>
<evidence type="ECO:0000256" key="3">
    <source>
        <dbReference type="ARBA" id="ARBA00023002"/>
    </source>
</evidence>
<dbReference type="InterPro" id="IPR017896">
    <property type="entry name" value="4Fe4S_Fe-S-bd"/>
</dbReference>
<reference evidence="8 9" key="1">
    <citation type="submission" date="2019-11" db="EMBL/GenBank/DDBJ databases">
        <title>Comparative genomics of hydrocarbon-degrading Desulfosarcina strains.</title>
        <authorList>
            <person name="Watanabe M."/>
            <person name="Kojima H."/>
            <person name="Fukui M."/>
        </authorList>
    </citation>
    <scope>NUCLEOTIDE SEQUENCE [LARGE SCALE GENOMIC DNA]</scope>
    <source>
        <strain evidence="8 9">PL12</strain>
    </source>
</reference>
<keyword evidence="3" id="KW-0560">Oxidoreductase</keyword>
<dbReference type="GO" id="GO:0005886">
    <property type="term" value="C:plasma membrane"/>
    <property type="evidence" value="ECO:0007669"/>
    <property type="project" value="TreeGrafter"/>
</dbReference>
<dbReference type="Pfam" id="PF13183">
    <property type="entry name" value="Fer4_8"/>
    <property type="match status" value="1"/>
</dbReference>
<evidence type="ECO:0000256" key="6">
    <source>
        <dbReference type="SAM" id="Phobius"/>
    </source>
</evidence>
<dbReference type="InterPro" id="IPR036197">
    <property type="entry name" value="NarG-like_sf"/>
</dbReference>
<dbReference type="InterPro" id="IPR051460">
    <property type="entry name" value="HdrC_iron-sulfur_subunit"/>
</dbReference>
<keyword evidence="1" id="KW-0004">4Fe-4S</keyword>